<dbReference type="EMBL" id="NHYE01000456">
    <property type="protein sequence ID" value="PPR05622.1"/>
    <property type="molecule type" value="Genomic_DNA"/>
</dbReference>
<dbReference type="InParanoid" id="A0A409YRK8"/>
<gene>
    <name evidence="1" type="ORF">CVT26_009143</name>
</gene>
<evidence type="ECO:0000313" key="1">
    <source>
        <dbReference type="EMBL" id="PPR05622.1"/>
    </source>
</evidence>
<organism evidence="1 2">
    <name type="scientific">Gymnopilus dilepis</name>
    <dbReference type="NCBI Taxonomy" id="231916"/>
    <lineage>
        <taxon>Eukaryota</taxon>
        <taxon>Fungi</taxon>
        <taxon>Dikarya</taxon>
        <taxon>Basidiomycota</taxon>
        <taxon>Agaricomycotina</taxon>
        <taxon>Agaricomycetes</taxon>
        <taxon>Agaricomycetidae</taxon>
        <taxon>Agaricales</taxon>
        <taxon>Agaricineae</taxon>
        <taxon>Hymenogastraceae</taxon>
        <taxon>Gymnopilus</taxon>
    </lineage>
</organism>
<keyword evidence="2" id="KW-1185">Reference proteome</keyword>
<dbReference type="AlphaFoldDB" id="A0A409YRK8"/>
<comment type="caution">
    <text evidence="1">The sequence shown here is derived from an EMBL/GenBank/DDBJ whole genome shotgun (WGS) entry which is preliminary data.</text>
</comment>
<sequence length="59" mass="6897">MFYISEGRYSSIRSIVGEWVLIEAYGCLDETHEQVPLYFTFPITMPYDEDDTEHCTVVV</sequence>
<accession>A0A409YRK8</accession>
<proteinExistence type="predicted"/>
<reference evidence="1 2" key="1">
    <citation type="journal article" date="2018" name="Evol. Lett.">
        <title>Horizontal gene cluster transfer increased hallucinogenic mushroom diversity.</title>
        <authorList>
            <person name="Reynolds H.T."/>
            <person name="Vijayakumar V."/>
            <person name="Gluck-Thaler E."/>
            <person name="Korotkin H.B."/>
            <person name="Matheny P.B."/>
            <person name="Slot J.C."/>
        </authorList>
    </citation>
    <scope>NUCLEOTIDE SEQUENCE [LARGE SCALE GENOMIC DNA]</scope>
    <source>
        <strain evidence="1 2">SRW20</strain>
    </source>
</reference>
<evidence type="ECO:0000313" key="2">
    <source>
        <dbReference type="Proteomes" id="UP000284706"/>
    </source>
</evidence>
<name>A0A409YRK8_9AGAR</name>
<dbReference type="Proteomes" id="UP000284706">
    <property type="component" value="Unassembled WGS sequence"/>
</dbReference>
<protein>
    <submittedName>
        <fullName evidence="1">Uncharacterized protein</fullName>
    </submittedName>
</protein>